<evidence type="ECO:0000313" key="4">
    <source>
        <dbReference type="EMBL" id="AGE96638.1"/>
    </source>
</evidence>
<dbReference type="InterPro" id="IPR022115">
    <property type="entry name" value="DUF3654"/>
</dbReference>
<protein>
    <submittedName>
        <fullName evidence="4">Uncharacterized protein</fullName>
    </submittedName>
</protein>
<feature type="region of interest" description="Disordered" evidence="2">
    <location>
        <begin position="171"/>
        <end position="203"/>
    </location>
</feature>
<dbReference type="EMBL" id="KC513631">
    <property type="protein sequence ID" value="AGE96638.1"/>
    <property type="molecule type" value="Genomic_DNA"/>
</dbReference>
<dbReference type="VEuPathDB" id="MicrosporidiaDB:AEWQ_061610"/>
<dbReference type="VEuPathDB" id="MicrosporidiaDB:ECU02_0050"/>
<sequence>MRWKYAAWILIAVVDVMCCSSEEKSASVSFVTRPGSQVIAFPFIFVGHSIVVLPTTKYSNLKRNAKSMEDLTFLLSNLSHVVWSLTIDATVYKDGGRLEKLFDKRMRGYLDGVSLDVLRMYVNGSKTFSELLQIVYERTFECDSRRSRQMARYGESLIREIDNMIESMPAEMSEEEKEKMRSDLNNNRKYVESFHDTEKKRRS</sequence>
<dbReference type="VEuPathDB" id="MicrosporidiaDB:AEWD_060020"/>
<evidence type="ECO:0000256" key="2">
    <source>
        <dbReference type="SAM" id="MobiDB-lite"/>
    </source>
</evidence>
<dbReference type="AlphaFoldDB" id="M1K6D9"/>
<proteinExistence type="inferred from homology"/>
<feature type="compositionally biased region" description="Basic and acidic residues" evidence="2">
    <location>
        <begin position="189"/>
        <end position="203"/>
    </location>
</feature>
<feature type="signal peptide" evidence="3">
    <location>
        <begin position="1"/>
        <end position="21"/>
    </location>
</feature>
<reference evidence="4" key="1">
    <citation type="journal article" date="2013" name="Eukaryot. Cell">
        <title>Extremely Reduced Levels of Heterozygosity in the Vertebrate Pathogen Encephalitozoon cuniculi.</title>
        <authorList>
            <person name="Selman M."/>
            <person name="Sak B."/>
            <person name="Kvac M."/>
            <person name="Farinelli L."/>
            <person name="Weiss L.M."/>
            <person name="Corradi N."/>
        </authorList>
    </citation>
    <scope>NUCLEOTIDE SEQUENCE</scope>
</reference>
<evidence type="ECO:0000256" key="3">
    <source>
        <dbReference type="SAM" id="SignalP"/>
    </source>
</evidence>
<dbReference type="VEuPathDB" id="MicrosporidiaDB:AEWR_060020"/>
<gene>
    <name evidence="4" type="ORF">ECU02_0050</name>
</gene>
<keyword evidence="3" id="KW-0732">Signal</keyword>
<dbReference type="VEuPathDB" id="MicrosporidiaDB:M970_061620"/>
<feature type="chain" id="PRO_5004015212" evidence="3">
    <location>
        <begin position="22"/>
        <end position="203"/>
    </location>
</feature>
<dbReference type="Pfam" id="PF12376">
    <property type="entry name" value="DUF3654"/>
    <property type="match status" value="1"/>
</dbReference>
<accession>M1K6D9</accession>
<name>M1K6D9_ENCCN</name>
<comment type="similarity">
    <text evidence="1">Belongs to the UPF0329 family.</text>
</comment>
<evidence type="ECO:0000256" key="1">
    <source>
        <dbReference type="ARBA" id="ARBA00009465"/>
    </source>
</evidence>
<organism evidence="4">
    <name type="scientific">Encephalitozoon cuniculi</name>
    <name type="common">Microsporidian parasite</name>
    <dbReference type="NCBI Taxonomy" id="6035"/>
    <lineage>
        <taxon>Eukaryota</taxon>
        <taxon>Fungi</taxon>
        <taxon>Fungi incertae sedis</taxon>
        <taxon>Microsporidia</taxon>
        <taxon>Unikaryonidae</taxon>
        <taxon>Encephalitozoon</taxon>
    </lineage>
</organism>